<dbReference type="KEGG" id="fpl:Ferp_1332"/>
<proteinExistence type="inferred from homology"/>
<dbReference type="CDD" id="cd07361">
    <property type="entry name" value="MEMO_like"/>
    <property type="match status" value="1"/>
</dbReference>
<dbReference type="InterPro" id="IPR002737">
    <property type="entry name" value="MEMO1_fam"/>
</dbReference>
<reference evidence="4" key="1">
    <citation type="submission" date="2010-02" db="EMBL/GenBank/DDBJ databases">
        <title>Complete sequence of Ferroglobus placidus DSM 10642.</title>
        <authorList>
            <consortium name="US DOE Joint Genome Institute"/>
            <person name="Lucas S."/>
            <person name="Copeland A."/>
            <person name="Lapidus A."/>
            <person name="Cheng J.-F."/>
            <person name="Bruce D."/>
            <person name="Goodwin L."/>
            <person name="Pitluck S."/>
            <person name="Saunders E."/>
            <person name="Brettin T."/>
            <person name="Detter J.C."/>
            <person name="Han C."/>
            <person name="Tapia R."/>
            <person name="Larimer F."/>
            <person name="Land M."/>
            <person name="Hauser L."/>
            <person name="Kyrpides N."/>
            <person name="Ivanova N."/>
            <person name="Holmes D."/>
            <person name="Lovley D."/>
            <person name="Kyrpides N."/>
            <person name="Anderson I.J."/>
            <person name="Woyke T."/>
        </authorList>
    </citation>
    <scope>NUCLEOTIDE SEQUENCE [LARGE SCALE GENOMIC DNA]</scope>
    <source>
        <strain evidence="4">DSM 10642 / AEDII12DO</strain>
    </source>
</reference>
<dbReference type="AlphaFoldDB" id="D3RYC1"/>
<dbReference type="NCBIfam" id="NF001987">
    <property type="entry name" value="PRK00782.1"/>
    <property type="match status" value="1"/>
</dbReference>
<dbReference type="RefSeq" id="WP_012965827.1">
    <property type="nucleotide sequence ID" value="NC_013849.1"/>
</dbReference>
<comment type="similarity">
    <text evidence="1 2">Belongs to the MEMO1 family.</text>
</comment>
<evidence type="ECO:0000313" key="4">
    <source>
        <dbReference type="Proteomes" id="UP000002613"/>
    </source>
</evidence>
<dbReference type="EMBL" id="CP001899">
    <property type="protein sequence ID" value="ADC65484.1"/>
    <property type="molecule type" value="Genomic_DNA"/>
</dbReference>
<accession>D3RYC1</accession>
<dbReference type="STRING" id="589924.Ferp_1332"/>
<dbReference type="GeneID" id="8778848"/>
<dbReference type="HOGENOM" id="CLU_038085_2_0_2"/>
<dbReference type="NCBIfam" id="TIGR04336">
    <property type="entry name" value="AmmeMemoSam_B"/>
    <property type="match status" value="1"/>
</dbReference>
<evidence type="ECO:0000256" key="1">
    <source>
        <dbReference type="ARBA" id="ARBA00006315"/>
    </source>
</evidence>
<evidence type="ECO:0000256" key="2">
    <source>
        <dbReference type="HAMAP-Rule" id="MF_00055"/>
    </source>
</evidence>
<reference evidence="3 4" key="2">
    <citation type="journal article" date="2011" name="Stand. Genomic Sci.">
        <title>Complete genome sequence of Ferroglobus placidus AEDII12DO.</title>
        <authorList>
            <person name="Anderson I."/>
            <person name="Risso C."/>
            <person name="Holmes D."/>
            <person name="Lucas S."/>
            <person name="Copeland A."/>
            <person name="Lapidus A."/>
            <person name="Cheng J.F."/>
            <person name="Bruce D."/>
            <person name="Goodwin L."/>
            <person name="Pitluck S."/>
            <person name="Saunders E."/>
            <person name="Brettin T."/>
            <person name="Detter J.C."/>
            <person name="Han C."/>
            <person name="Tapia R."/>
            <person name="Larimer F."/>
            <person name="Land M."/>
            <person name="Hauser L."/>
            <person name="Woyke T."/>
            <person name="Lovley D."/>
            <person name="Kyrpides N."/>
            <person name="Ivanova N."/>
        </authorList>
    </citation>
    <scope>NUCLEOTIDE SEQUENCE [LARGE SCALE GENOMIC DNA]</scope>
    <source>
        <strain evidence="4">DSM 10642 / AEDII12DO</strain>
    </source>
</reference>
<name>D3RYC1_FERPA</name>
<dbReference type="Proteomes" id="UP000002613">
    <property type="component" value="Chromosome"/>
</dbReference>
<dbReference type="Pfam" id="PF01875">
    <property type="entry name" value="Memo"/>
    <property type="match status" value="1"/>
</dbReference>
<protein>
    <recommendedName>
        <fullName evidence="2">MEMO1 family protein Ferp_1332</fullName>
    </recommendedName>
</protein>
<keyword evidence="4" id="KW-1185">Reference proteome</keyword>
<dbReference type="PaxDb" id="589924-Ferp_1332"/>
<dbReference type="PANTHER" id="PTHR11060">
    <property type="entry name" value="PROTEIN MEMO1"/>
    <property type="match status" value="1"/>
</dbReference>
<dbReference type="HAMAP" id="MF_00055">
    <property type="entry name" value="MEMO1"/>
    <property type="match status" value="1"/>
</dbReference>
<dbReference type="Gene3D" id="3.40.830.10">
    <property type="entry name" value="LigB-like"/>
    <property type="match status" value="1"/>
</dbReference>
<gene>
    <name evidence="3" type="ordered locus">Ferp_1332</name>
</gene>
<dbReference type="eggNOG" id="arCOG01728">
    <property type="taxonomic scope" value="Archaea"/>
</dbReference>
<organism evidence="3 4">
    <name type="scientific">Ferroglobus placidus (strain DSM 10642 / AEDII12DO)</name>
    <dbReference type="NCBI Taxonomy" id="589924"/>
    <lineage>
        <taxon>Archaea</taxon>
        <taxon>Methanobacteriati</taxon>
        <taxon>Methanobacteriota</taxon>
        <taxon>Archaeoglobi</taxon>
        <taxon>Archaeoglobales</taxon>
        <taxon>Archaeoglobaceae</taxon>
        <taxon>Ferroglobus</taxon>
    </lineage>
</organism>
<sequence>MRHPAVAGYFYPSNPESLLAMLREFAEKRSDEDVVAIVSPHAGYVYSGRTAGAVHSLLPDVETYVIVGPNHTGLGAAVAVSYDDWMTPLGVVESDREFIDAMPKKICVVDEIAHREEHSLEVQVPFLQYLHKDFKIVAICMGLQDKETAEEVVEEILEAQEKTGRRIALVASSDMHHYLPDDECRRRDEIVIEAILSMDVDKYYDTIYKLQASVCGYGPIAVAMLYSKELGAKAELVHYSTSGDVADKSQVVGYAGIAFRV</sequence>
<dbReference type="OrthoDB" id="372162at2157"/>
<dbReference type="PANTHER" id="PTHR11060:SF0">
    <property type="entry name" value="PROTEIN MEMO1"/>
    <property type="match status" value="1"/>
</dbReference>
<evidence type="ECO:0000313" key="3">
    <source>
        <dbReference type="EMBL" id="ADC65484.1"/>
    </source>
</evidence>